<keyword evidence="3" id="KW-1185">Reference proteome</keyword>
<dbReference type="SUPFAM" id="SSF50956">
    <property type="entry name" value="Thermostable phytase (3-phytase)"/>
    <property type="match status" value="1"/>
</dbReference>
<dbReference type="SUPFAM" id="SSF63829">
    <property type="entry name" value="Calcium-dependent phosphotriesterase"/>
    <property type="match status" value="1"/>
</dbReference>
<protein>
    <submittedName>
        <fullName evidence="2">Uncharacterized protein</fullName>
    </submittedName>
</protein>
<sequence length="515" mass="57467">MKPVCLLLVTCSLCAFGGVVVPVAVPDVAHKTMEEDFPLSLYVDYGSHEPVFHPTSVSVNLPMIEVLQHRRAYGAVDAGETLLPYAPLPADARMLGALDIDHDGEGVYWMVDGGPRVFFRDTERGIERQWRLWGHLNLSEIATSPGSDKVWAYDACRGHLLLFDKRMPWCFTRYQFDRPMDITGLVVDENELYLLDSSEDGQVIFQFEIGRFSLEYQQSWRVLGFEDVLITDLALVPEGGFLIATTDPELSLVLIEDKQTEPESPIAHAGELAVVDQIALPEDVKQPSGLYRDALGRWFISTDQAEIFELDAGFGSVGRFEVTYENVACNQGCTEAVSGTGDSLHILTDEGYVARYQRDGTGFQYREEFSTAYQGSSGEDLVFSGLSYRPDTQTFYLLSDAPDADQADMLLEVDASFNELSRKTLSYSGELSGSLFEYDAAGVQYHNGKIYALSDLYNTLLEINLDGEIQRAFAIDREVLREPSDLFIHEGLIYMVGDHENEEPTPPVTVFALPQ</sequence>
<feature type="chain" id="PRO_5035248303" evidence="1">
    <location>
        <begin position="18"/>
        <end position="515"/>
    </location>
</feature>
<dbReference type="RefSeq" id="WP_207863387.1">
    <property type="nucleotide sequence ID" value="NZ_JAFREP010000055.1"/>
</dbReference>
<proteinExistence type="predicted"/>
<reference evidence="2" key="1">
    <citation type="submission" date="2021-03" db="EMBL/GenBank/DDBJ databases">
        <authorList>
            <person name="Wang G."/>
        </authorList>
    </citation>
    <scope>NUCLEOTIDE SEQUENCE</scope>
    <source>
        <strain evidence="2">KCTC 12899</strain>
    </source>
</reference>
<keyword evidence="1" id="KW-0732">Signal</keyword>
<accession>A0A8J7QLF0</accession>
<dbReference type="EMBL" id="JAFREP010000055">
    <property type="protein sequence ID" value="MBO1323276.1"/>
    <property type="molecule type" value="Genomic_DNA"/>
</dbReference>
<comment type="caution">
    <text evidence="2">The sequence shown here is derived from an EMBL/GenBank/DDBJ whole genome shotgun (WGS) entry which is preliminary data.</text>
</comment>
<name>A0A8J7QLF0_9BACT</name>
<gene>
    <name evidence="2" type="ORF">J3U88_32725</name>
</gene>
<dbReference type="Proteomes" id="UP000664417">
    <property type="component" value="Unassembled WGS sequence"/>
</dbReference>
<feature type="signal peptide" evidence="1">
    <location>
        <begin position="1"/>
        <end position="17"/>
    </location>
</feature>
<dbReference type="AlphaFoldDB" id="A0A8J7QLF0"/>
<organism evidence="2 3">
    <name type="scientific">Acanthopleuribacter pedis</name>
    <dbReference type="NCBI Taxonomy" id="442870"/>
    <lineage>
        <taxon>Bacteria</taxon>
        <taxon>Pseudomonadati</taxon>
        <taxon>Acidobacteriota</taxon>
        <taxon>Holophagae</taxon>
        <taxon>Acanthopleuribacterales</taxon>
        <taxon>Acanthopleuribacteraceae</taxon>
        <taxon>Acanthopleuribacter</taxon>
    </lineage>
</organism>
<evidence type="ECO:0000256" key="1">
    <source>
        <dbReference type="SAM" id="SignalP"/>
    </source>
</evidence>
<evidence type="ECO:0000313" key="2">
    <source>
        <dbReference type="EMBL" id="MBO1323276.1"/>
    </source>
</evidence>
<evidence type="ECO:0000313" key="3">
    <source>
        <dbReference type="Proteomes" id="UP000664417"/>
    </source>
</evidence>